<gene>
    <name evidence="4" type="ORF">GCM10010191_54950</name>
</gene>
<evidence type="ECO:0000313" key="4">
    <source>
        <dbReference type="EMBL" id="GAA2433724.1"/>
    </source>
</evidence>
<feature type="compositionally biased region" description="Low complexity" evidence="2">
    <location>
        <begin position="54"/>
        <end position="65"/>
    </location>
</feature>
<dbReference type="EMBL" id="BAAARW010000020">
    <property type="protein sequence ID" value="GAA2433724.1"/>
    <property type="molecule type" value="Genomic_DNA"/>
</dbReference>
<evidence type="ECO:0000313" key="5">
    <source>
        <dbReference type="Proteomes" id="UP001501231"/>
    </source>
</evidence>
<comment type="caution">
    <text evidence="4">The sequence shown here is derived from an EMBL/GenBank/DDBJ whole genome shotgun (WGS) entry which is preliminary data.</text>
</comment>
<evidence type="ECO:0000256" key="2">
    <source>
        <dbReference type="SAM" id="MobiDB-lite"/>
    </source>
</evidence>
<dbReference type="InterPro" id="IPR001107">
    <property type="entry name" value="Band_7"/>
</dbReference>
<dbReference type="SUPFAM" id="SSF117892">
    <property type="entry name" value="Band 7/SPFH domain"/>
    <property type="match status" value="1"/>
</dbReference>
<accession>A0ABP5WQV8</accession>
<reference evidence="5" key="1">
    <citation type="journal article" date="2019" name="Int. J. Syst. Evol. Microbiol.">
        <title>The Global Catalogue of Microorganisms (GCM) 10K type strain sequencing project: providing services to taxonomists for standard genome sequencing and annotation.</title>
        <authorList>
            <consortium name="The Broad Institute Genomics Platform"/>
            <consortium name="The Broad Institute Genome Sequencing Center for Infectious Disease"/>
            <person name="Wu L."/>
            <person name="Ma J."/>
        </authorList>
    </citation>
    <scope>NUCLEOTIDE SEQUENCE [LARGE SCALE GENOMIC DNA]</scope>
    <source>
        <strain evidence="5">JCM 3325</strain>
    </source>
</reference>
<keyword evidence="5" id="KW-1185">Reference proteome</keyword>
<proteinExistence type="predicted"/>
<dbReference type="InterPro" id="IPR036013">
    <property type="entry name" value="Band_7/SPFH_dom_sf"/>
</dbReference>
<protein>
    <recommendedName>
        <fullName evidence="3">Band 7 domain-containing protein</fullName>
    </recommendedName>
</protein>
<feature type="domain" description="Band 7" evidence="3">
    <location>
        <begin position="88"/>
        <end position="274"/>
    </location>
</feature>
<dbReference type="Pfam" id="PF01145">
    <property type="entry name" value="Band_7"/>
    <property type="match status" value="1"/>
</dbReference>
<dbReference type="Gene3D" id="3.30.479.30">
    <property type="entry name" value="Band 7 domain"/>
    <property type="match status" value="1"/>
</dbReference>
<name>A0ABP5WQV8_9ACTN</name>
<feature type="compositionally biased region" description="Low complexity" evidence="2">
    <location>
        <begin position="29"/>
        <end position="44"/>
    </location>
</feature>
<keyword evidence="1" id="KW-0175">Coiled coil</keyword>
<evidence type="ECO:0000259" key="3">
    <source>
        <dbReference type="Pfam" id="PF01145"/>
    </source>
</evidence>
<dbReference type="Proteomes" id="UP001501231">
    <property type="component" value="Unassembled WGS sequence"/>
</dbReference>
<organism evidence="4 5">
    <name type="scientific">Actinomadura vinacea</name>
    <dbReference type="NCBI Taxonomy" id="115336"/>
    <lineage>
        <taxon>Bacteria</taxon>
        <taxon>Bacillati</taxon>
        <taxon>Actinomycetota</taxon>
        <taxon>Actinomycetes</taxon>
        <taxon>Streptosporangiales</taxon>
        <taxon>Thermomonosporaceae</taxon>
        <taxon>Actinomadura</taxon>
    </lineage>
</organism>
<feature type="coiled-coil region" evidence="1">
    <location>
        <begin position="268"/>
        <end position="336"/>
    </location>
</feature>
<dbReference type="RefSeq" id="WP_344592702.1">
    <property type="nucleotide sequence ID" value="NZ_BAAARW010000020.1"/>
</dbReference>
<sequence length="475" mass="52500">MTGEGSNTYLDQVVAQQAVLEDDLKAKRGAPQGAPGSAAPRGRQSALRKRERALGAAPGGPAQPADRTAPGPVDVRISGFWRWKNVLVPPNAFVVHTRRGRDAPLHIGLGVSFRFNPATDSFLVVPGATQTILINAYCICQELQGVLVQGYVQWIIQDFGVAYRKLDFGDDEDPMRLVNLQLKEQAEAAIKDKVSTMGVRDVLSDKQPIIEELTARLRAVAEGEEHGDQGLGLRIVTVQIKEAVVSSSRLWENLQKPYRSEQAQIARLAELRAEEAIAQREMAAKRAKETQRLEYDQELAELRARNDAERFDTETAERLRRTRREQEDAREVAELETETTRHALRMERERHAEEAETGRLRIEREQELRRLERDGELAAARDRAQADHEQGLLGLERDRARAAIVNERTPAGVQAELIGALPEIVEKLPKPAEVRSVNVGGADPTSLAGLIAQLAAVVGALREAAGEGRPGDRAR</sequence>
<feature type="region of interest" description="Disordered" evidence="2">
    <location>
        <begin position="22"/>
        <end position="71"/>
    </location>
</feature>
<evidence type="ECO:0000256" key="1">
    <source>
        <dbReference type="SAM" id="Coils"/>
    </source>
</evidence>